<proteinExistence type="predicted"/>
<keyword evidence="2" id="KW-1185">Reference proteome</keyword>
<protein>
    <submittedName>
        <fullName evidence="1">Uncharacterized protein</fullName>
    </submittedName>
</protein>
<evidence type="ECO:0000313" key="2">
    <source>
        <dbReference type="Proteomes" id="UP000326678"/>
    </source>
</evidence>
<reference evidence="1 2" key="1">
    <citation type="submission" date="2019-10" db="EMBL/GenBank/DDBJ databases">
        <title>Genomic and transcriptomic insights into the perfect genentic adaptation of a filamentous nitrogen-fixing cyanobacterium to rice fields.</title>
        <authorList>
            <person name="Chen Z."/>
        </authorList>
    </citation>
    <scope>NUCLEOTIDE SEQUENCE [LARGE SCALE GENOMIC DNA]</scope>
    <source>
        <strain evidence="1">CCNUC1</strain>
    </source>
</reference>
<gene>
    <name evidence="1" type="ORF">GXM_03010</name>
</gene>
<dbReference type="AlphaFoldDB" id="A0A5P8VYK3"/>
<dbReference type="EMBL" id="CP045226">
    <property type="protein sequence ID" value="QFS45533.1"/>
    <property type="molecule type" value="Genomic_DNA"/>
</dbReference>
<evidence type="ECO:0000313" key="1">
    <source>
        <dbReference type="EMBL" id="QFS45533.1"/>
    </source>
</evidence>
<accession>A0A5P8VYK3</accession>
<name>A0A5P8VYK3_9NOSO</name>
<dbReference type="KEGG" id="nsh:GXM_03010"/>
<organism evidence="1 2">
    <name type="scientific">Nostoc sphaeroides CCNUC1</name>
    <dbReference type="NCBI Taxonomy" id="2653204"/>
    <lineage>
        <taxon>Bacteria</taxon>
        <taxon>Bacillati</taxon>
        <taxon>Cyanobacteriota</taxon>
        <taxon>Cyanophyceae</taxon>
        <taxon>Nostocales</taxon>
        <taxon>Nostocaceae</taxon>
        <taxon>Nostoc</taxon>
    </lineage>
</organism>
<sequence length="72" mass="8038">MQVKDLTIEELKLLIQESVAETIQSLLIDPDEGKQVKPEVKQQLLDSLQRTQAGEGGIPAKEIAKKLGLQWE</sequence>
<dbReference type="Proteomes" id="UP000326678">
    <property type="component" value="Chromosome Gxm1"/>
</dbReference>
<dbReference type="RefSeq" id="WP_152589112.1">
    <property type="nucleotide sequence ID" value="NZ_CP045226.1"/>
</dbReference>